<protein>
    <submittedName>
        <fullName evidence="1">Uncharacterized protein</fullName>
    </submittedName>
</protein>
<dbReference type="EMBL" id="MU274900">
    <property type="protein sequence ID" value="KAI0094446.1"/>
    <property type="molecule type" value="Genomic_DNA"/>
</dbReference>
<keyword evidence="2" id="KW-1185">Reference proteome</keyword>
<proteinExistence type="predicted"/>
<accession>A0ACB8UJD2</accession>
<gene>
    <name evidence="1" type="ORF">BDY19DRAFT_912788</name>
</gene>
<dbReference type="Proteomes" id="UP001055072">
    <property type="component" value="Unassembled WGS sequence"/>
</dbReference>
<sequence length="97" mass="10759">MHMFRLSCIIMFISSMFHMQQWDPFISHPSTALTSAKKTHAAGHVHCCPPYARASIVPSQCQSLSLPPPHLSYKSSPSHSLKDDRLLLPPSPCTSES</sequence>
<evidence type="ECO:0000313" key="1">
    <source>
        <dbReference type="EMBL" id="KAI0094446.1"/>
    </source>
</evidence>
<comment type="caution">
    <text evidence="1">The sequence shown here is derived from an EMBL/GenBank/DDBJ whole genome shotgun (WGS) entry which is preliminary data.</text>
</comment>
<reference evidence="1" key="1">
    <citation type="journal article" date="2021" name="Environ. Microbiol.">
        <title>Gene family expansions and transcriptome signatures uncover fungal adaptations to wood decay.</title>
        <authorList>
            <person name="Hage H."/>
            <person name="Miyauchi S."/>
            <person name="Viragh M."/>
            <person name="Drula E."/>
            <person name="Min B."/>
            <person name="Chaduli D."/>
            <person name="Navarro D."/>
            <person name="Favel A."/>
            <person name="Norest M."/>
            <person name="Lesage-Meessen L."/>
            <person name="Balint B."/>
            <person name="Merenyi Z."/>
            <person name="de Eugenio L."/>
            <person name="Morin E."/>
            <person name="Martinez A.T."/>
            <person name="Baldrian P."/>
            <person name="Stursova M."/>
            <person name="Martinez M.J."/>
            <person name="Novotny C."/>
            <person name="Magnuson J.K."/>
            <person name="Spatafora J.W."/>
            <person name="Maurice S."/>
            <person name="Pangilinan J."/>
            <person name="Andreopoulos W."/>
            <person name="LaButti K."/>
            <person name="Hundley H."/>
            <person name="Na H."/>
            <person name="Kuo A."/>
            <person name="Barry K."/>
            <person name="Lipzen A."/>
            <person name="Henrissat B."/>
            <person name="Riley R."/>
            <person name="Ahrendt S."/>
            <person name="Nagy L.G."/>
            <person name="Grigoriev I.V."/>
            <person name="Martin F."/>
            <person name="Rosso M.N."/>
        </authorList>
    </citation>
    <scope>NUCLEOTIDE SEQUENCE</scope>
    <source>
        <strain evidence="1">CBS 384.51</strain>
    </source>
</reference>
<evidence type="ECO:0000313" key="2">
    <source>
        <dbReference type="Proteomes" id="UP001055072"/>
    </source>
</evidence>
<name>A0ACB8UJD2_9APHY</name>
<organism evidence="1 2">
    <name type="scientific">Irpex rosettiformis</name>
    <dbReference type="NCBI Taxonomy" id="378272"/>
    <lineage>
        <taxon>Eukaryota</taxon>
        <taxon>Fungi</taxon>
        <taxon>Dikarya</taxon>
        <taxon>Basidiomycota</taxon>
        <taxon>Agaricomycotina</taxon>
        <taxon>Agaricomycetes</taxon>
        <taxon>Polyporales</taxon>
        <taxon>Irpicaceae</taxon>
        <taxon>Irpex</taxon>
    </lineage>
</organism>